<dbReference type="InParanoid" id="A0A067PN01"/>
<keyword evidence="2" id="KW-1185">Reference proteome</keyword>
<dbReference type="EMBL" id="KL197723">
    <property type="protein sequence ID" value="KDQ56178.1"/>
    <property type="molecule type" value="Genomic_DNA"/>
</dbReference>
<dbReference type="AlphaFoldDB" id="A0A067PN01"/>
<evidence type="ECO:0000313" key="2">
    <source>
        <dbReference type="Proteomes" id="UP000027265"/>
    </source>
</evidence>
<dbReference type="Proteomes" id="UP000027265">
    <property type="component" value="Unassembled WGS sequence"/>
</dbReference>
<name>A0A067PN01_9AGAM</name>
<proteinExistence type="predicted"/>
<gene>
    <name evidence="1" type="ORF">JAAARDRAFT_322407</name>
</gene>
<reference evidence="2" key="1">
    <citation type="journal article" date="2014" name="Proc. Natl. Acad. Sci. U.S.A.">
        <title>Extensive sampling of basidiomycete genomes demonstrates inadequacy of the white-rot/brown-rot paradigm for wood decay fungi.</title>
        <authorList>
            <person name="Riley R."/>
            <person name="Salamov A.A."/>
            <person name="Brown D.W."/>
            <person name="Nagy L.G."/>
            <person name="Floudas D."/>
            <person name="Held B.W."/>
            <person name="Levasseur A."/>
            <person name="Lombard V."/>
            <person name="Morin E."/>
            <person name="Otillar R."/>
            <person name="Lindquist E.A."/>
            <person name="Sun H."/>
            <person name="LaButti K.M."/>
            <person name="Schmutz J."/>
            <person name="Jabbour D."/>
            <person name="Luo H."/>
            <person name="Baker S.E."/>
            <person name="Pisabarro A.G."/>
            <person name="Walton J.D."/>
            <person name="Blanchette R.A."/>
            <person name="Henrissat B."/>
            <person name="Martin F."/>
            <person name="Cullen D."/>
            <person name="Hibbett D.S."/>
            <person name="Grigoriev I.V."/>
        </authorList>
    </citation>
    <scope>NUCLEOTIDE SEQUENCE [LARGE SCALE GENOMIC DNA]</scope>
    <source>
        <strain evidence="2">MUCL 33604</strain>
    </source>
</reference>
<protein>
    <submittedName>
        <fullName evidence="1">Uncharacterized protein</fullName>
    </submittedName>
</protein>
<sequence>MEFGSGGVDFVWLECVRVRGMHNVITVAGVGDSTIKYYLQALETVLPRFNGLETIFATCNPEVYDEDNISVLDSDFETARIWGRSVPTSHR</sequence>
<accession>A0A067PN01</accession>
<evidence type="ECO:0000313" key="1">
    <source>
        <dbReference type="EMBL" id="KDQ56178.1"/>
    </source>
</evidence>
<organism evidence="1 2">
    <name type="scientific">Jaapia argillacea MUCL 33604</name>
    <dbReference type="NCBI Taxonomy" id="933084"/>
    <lineage>
        <taxon>Eukaryota</taxon>
        <taxon>Fungi</taxon>
        <taxon>Dikarya</taxon>
        <taxon>Basidiomycota</taxon>
        <taxon>Agaricomycotina</taxon>
        <taxon>Agaricomycetes</taxon>
        <taxon>Agaricomycetidae</taxon>
        <taxon>Jaapiales</taxon>
        <taxon>Jaapiaceae</taxon>
        <taxon>Jaapia</taxon>
    </lineage>
</organism>
<dbReference type="HOGENOM" id="CLU_2427303_0_0_1"/>